<dbReference type="Gene3D" id="1.20.120.1630">
    <property type="match status" value="1"/>
</dbReference>
<comment type="pathway">
    <text evidence="17">Steroid biosynthesis.</text>
</comment>
<evidence type="ECO:0000313" key="20">
    <source>
        <dbReference type="EMBL" id="CAD2216179.1"/>
    </source>
</evidence>
<evidence type="ECO:0000256" key="9">
    <source>
        <dbReference type="ARBA" id="ARBA00023002"/>
    </source>
</evidence>
<evidence type="ECO:0000256" key="2">
    <source>
        <dbReference type="ARBA" id="ARBA00005402"/>
    </source>
</evidence>
<evidence type="ECO:0000256" key="7">
    <source>
        <dbReference type="ARBA" id="ARBA00022955"/>
    </source>
</evidence>
<keyword evidence="9" id="KW-0560">Oxidoreductase</keyword>
<dbReference type="PROSITE" id="PS01017">
    <property type="entry name" value="STEROL_REDUCT_1"/>
    <property type="match status" value="1"/>
</dbReference>
<dbReference type="Proteomes" id="UP000515908">
    <property type="component" value="Chromosome 06"/>
</dbReference>
<keyword evidence="4" id="KW-0444">Lipid biosynthesis</keyword>
<dbReference type="Pfam" id="PF01222">
    <property type="entry name" value="ERG4_ERG24"/>
    <property type="match status" value="1"/>
</dbReference>
<reference evidence="20 21" key="1">
    <citation type="submission" date="2020-08" db="EMBL/GenBank/DDBJ databases">
        <authorList>
            <person name="Newling K."/>
            <person name="Davey J."/>
            <person name="Forrester S."/>
        </authorList>
    </citation>
    <scope>NUCLEOTIDE SEQUENCE [LARGE SCALE GENOMIC DNA]</scope>
    <source>
        <strain evidence="21">Crithidia deanei Carvalho (ATCC PRA-265)</strain>
    </source>
</reference>
<keyword evidence="5 19" id="KW-0812">Transmembrane</keyword>
<comment type="subcellular location">
    <subcellularLocation>
        <location evidence="1">Membrane</location>
        <topology evidence="1">Multi-pass membrane protein</topology>
    </subcellularLocation>
</comment>
<keyword evidence="21" id="KW-1185">Reference proteome</keyword>
<evidence type="ECO:0000256" key="8">
    <source>
        <dbReference type="ARBA" id="ARBA00022989"/>
    </source>
</evidence>
<sequence>MLGAILISYVMSLALYFASYRSRNVVTALGGNSGNFFYDFWIGRELNPRTGFLDWKFFCELRPGLIGWSILNWSFVAQSLAVGTFTPSIFCVALFETLYVLDGLLLEVGNLTMMDIVTDGFGFMLCFGDLTWVPFIYTLQTKYLVHHPVVLSPVYLGLCTALVVLGYTIFRGANTQKDIFRTNPKDPRVAHLKVMKTSAGKSLITSGYWGVCRHPNYVGDWLMALGWASFTGVGGYICYFHPIYFGILLIHRQFRDEEHMLAKYGEKDWKRFCQEVPARLIPYVY</sequence>
<gene>
    <name evidence="20" type="ORF">ADEAN_000364000</name>
</gene>
<keyword evidence="6" id="KW-0521">NADP</keyword>
<evidence type="ECO:0000256" key="16">
    <source>
        <dbReference type="ARBA" id="ARBA00031227"/>
    </source>
</evidence>
<evidence type="ECO:0000256" key="1">
    <source>
        <dbReference type="ARBA" id="ARBA00004141"/>
    </source>
</evidence>
<accession>A0A7G2C9E9</accession>
<evidence type="ECO:0000256" key="13">
    <source>
        <dbReference type="ARBA" id="ARBA00023166"/>
    </source>
</evidence>
<keyword evidence="13" id="KW-1207">Sterol metabolism</keyword>
<evidence type="ECO:0000256" key="5">
    <source>
        <dbReference type="ARBA" id="ARBA00022692"/>
    </source>
</evidence>
<dbReference type="PANTHER" id="PTHR21257:SF52">
    <property type="entry name" value="DELTA(14)-STEROL REDUCTASE TM7SF2"/>
    <property type="match status" value="1"/>
</dbReference>
<evidence type="ECO:0000256" key="10">
    <source>
        <dbReference type="ARBA" id="ARBA00023011"/>
    </source>
</evidence>
<evidence type="ECO:0000256" key="14">
    <source>
        <dbReference type="ARBA" id="ARBA00023221"/>
    </source>
</evidence>
<feature type="transmembrane region" description="Helical" evidence="19">
    <location>
        <begin position="121"/>
        <end position="137"/>
    </location>
</feature>
<keyword evidence="7" id="KW-0752">Steroid biosynthesis</keyword>
<evidence type="ECO:0000256" key="19">
    <source>
        <dbReference type="SAM" id="Phobius"/>
    </source>
</evidence>
<protein>
    <recommendedName>
        <fullName evidence="18">Delta(14)-sterol reductase</fullName>
        <ecNumber evidence="3">1.3.1.70</ecNumber>
    </recommendedName>
    <alternativeName>
        <fullName evidence="15">C-14 sterol reductase</fullName>
    </alternativeName>
    <alternativeName>
        <fullName evidence="16">Sterol C14-reductase</fullName>
    </alternativeName>
</protein>
<evidence type="ECO:0000256" key="18">
    <source>
        <dbReference type="ARBA" id="ARBA00069705"/>
    </source>
</evidence>
<feature type="transmembrane region" description="Helical" evidence="19">
    <location>
        <begin position="224"/>
        <end position="250"/>
    </location>
</feature>
<keyword evidence="8 19" id="KW-1133">Transmembrane helix</keyword>
<dbReference type="GO" id="GO:0016126">
    <property type="term" value="P:sterol biosynthetic process"/>
    <property type="evidence" value="ECO:0007669"/>
    <property type="project" value="UniProtKB-KW"/>
</dbReference>
<proteinExistence type="inferred from homology"/>
<dbReference type="EC" id="1.3.1.70" evidence="3"/>
<dbReference type="InterPro" id="IPR018083">
    <property type="entry name" value="Sterol_reductase_CS"/>
</dbReference>
<dbReference type="GO" id="GO:0050613">
    <property type="term" value="F:Delta14-sterol reductase activity"/>
    <property type="evidence" value="ECO:0007669"/>
    <property type="project" value="UniProtKB-EC"/>
</dbReference>
<dbReference type="PANTHER" id="PTHR21257">
    <property type="entry name" value="DELTA(14)-STEROL REDUCTASE"/>
    <property type="match status" value="1"/>
</dbReference>
<evidence type="ECO:0000256" key="12">
    <source>
        <dbReference type="ARBA" id="ARBA00023136"/>
    </source>
</evidence>
<dbReference type="GO" id="GO:0005789">
    <property type="term" value="C:endoplasmic reticulum membrane"/>
    <property type="evidence" value="ECO:0007669"/>
    <property type="project" value="TreeGrafter"/>
</dbReference>
<evidence type="ECO:0000256" key="6">
    <source>
        <dbReference type="ARBA" id="ARBA00022857"/>
    </source>
</evidence>
<dbReference type="VEuPathDB" id="TriTrypDB:ADEAN_000364000"/>
<evidence type="ECO:0000256" key="15">
    <source>
        <dbReference type="ARBA" id="ARBA00030165"/>
    </source>
</evidence>
<dbReference type="OrthoDB" id="5326588at2759"/>
<evidence type="ECO:0000256" key="11">
    <source>
        <dbReference type="ARBA" id="ARBA00023098"/>
    </source>
</evidence>
<evidence type="ECO:0000256" key="17">
    <source>
        <dbReference type="ARBA" id="ARBA00060577"/>
    </source>
</evidence>
<dbReference type="InterPro" id="IPR001171">
    <property type="entry name" value="ERG24_DHCR-like"/>
</dbReference>
<keyword evidence="14" id="KW-0753">Steroid metabolism</keyword>
<dbReference type="AlphaFoldDB" id="A0A7G2C9E9"/>
<comment type="similarity">
    <text evidence="2">Belongs to the ERG4/ERG24 family.</text>
</comment>
<keyword evidence="12 19" id="KW-0472">Membrane</keyword>
<dbReference type="FunFam" id="1.20.120.1630:FF:000011">
    <property type="entry name" value="Delta(14)-sterol reductase"/>
    <property type="match status" value="1"/>
</dbReference>
<name>A0A7G2C9E9_9TRYP</name>
<keyword evidence="11" id="KW-0443">Lipid metabolism</keyword>
<feature type="transmembrane region" description="Helical" evidence="19">
    <location>
        <begin position="149"/>
        <end position="170"/>
    </location>
</feature>
<evidence type="ECO:0000256" key="3">
    <source>
        <dbReference type="ARBA" id="ARBA00012413"/>
    </source>
</evidence>
<evidence type="ECO:0000256" key="4">
    <source>
        <dbReference type="ARBA" id="ARBA00022516"/>
    </source>
</evidence>
<dbReference type="EMBL" id="LR877150">
    <property type="protein sequence ID" value="CAD2216179.1"/>
    <property type="molecule type" value="Genomic_DNA"/>
</dbReference>
<organism evidence="20 21">
    <name type="scientific">Angomonas deanei</name>
    <dbReference type="NCBI Taxonomy" id="59799"/>
    <lineage>
        <taxon>Eukaryota</taxon>
        <taxon>Discoba</taxon>
        <taxon>Euglenozoa</taxon>
        <taxon>Kinetoplastea</taxon>
        <taxon>Metakinetoplastina</taxon>
        <taxon>Trypanosomatida</taxon>
        <taxon>Trypanosomatidae</taxon>
        <taxon>Strigomonadinae</taxon>
        <taxon>Angomonas</taxon>
    </lineage>
</organism>
<feature type="transmembrane region" description="Helical" evidence="19">
    <location>
        <begin position="80"/>
        <end position="101"/>
    </location>
</feature>
<evidence type="ECO:0000313" key="21">
    <source>
        <dbReference type="Proteomes" id="UP000515908"/>
    </source>
</evidence>
<keyword evidence="10" id="KW-0756">Sterol biosynthesis</keyword>